<dbReference type="AlphaFoldDB" id="X5DYP1"/>
<organism evidence="2 3">
    <name type="scientific">Corynebacterium glyciniphilum AJ 3170</name>
    <dbReference type="NCBI Taxonomy" id="1404245"/>
    <lineage>
        <taxon>Bacteria</taxon>
        <taxon>Bacillati</taxon>
        <taxon>Actinomycetota</taxon>
        <taxon>Actinomycetes</taxon>
        <taxon>Mycobacteriales</taxon>
        <taxon>Corynebacteriaceae</taxon>
        <taxon>Corynebacterium</taxon>
    </lineage>
</organism>
<dbReference type="EMBL" id="CP006843">
    <property type="protein sequence ID" value="AHW65712.1"/>
    <property type="molecule type" value="Genomic_DNA"/>
</dbReference>
<name>X5DYP1_9CORY</name>
<geneLocation type="plasmid" evidence="2 3">
    <name>pCgly1</name>
</geneLocation>
<keyword evidence="2" id="KW-0614">Plasmid</keyword>
<keyword evidence="3" id="KW-1185">Reference proteome</keyword>
<evidence type="ECO:0000313" key="3">
    <source>
        <dbReference type="Proteomes" id="UP000023703"/>
    </source>
</evidence>
<dbReference type="KEGG" id="cgy:CGLY_16695"/>
<feature type="region of interest" description="Disordered" evidence="1">
    <location>
        <begin position="1"/>
        <end position="23"/>
    </location>
</feature>
<accession>X5DYP1</accession>
<evidence type="ECO:0000256" key="1">
    <source>
        <dbReference type="SAM" id="MobiDB-lite"/>
    </source>
</evidence>
<dbReference type="HOGENOM" id="CLU_2034137_0_0_11"/>
<protein>
    <submittedName>
        <fullName evidence="2">Uncharacterized protein</fullName>
    </submittedName>
</protein>
<reference evidence="2 3" key="1">
    <citation type="journal article" date="2015" name="Int. J. Syst. Evol. Microbiol.">
        <title>Revisiting Corynebacterium glyciniphilum (ex Kubota et al., 1972) sp. nov., nom. rev., isolated from putrefied banana.</title>
        <authorList>
            <person name="Al-Dilaimi A."/>
            <person name="Bednarz H."/>
            <person name="Lomker A."/>
            <person name="Niehaus K."/>
            <person name="Kalinowski J."/>
            <person name="Ruckert C."/>
        </authorList>
    </citation>
    <scope>NUCLEOTIDE SEQUENCE [LARGE SCALE GENOMIC DNA]</scope>
    <source>
        <strain evidence="2">AJ 3170</strain>
        <plasmid evidence="3">Plasmid pCgly1</plasmid>
    </source>
</reference>
<sequence>MGSRLRKSVSYRPHGAHCAPRSEGSEGYVVHVLSRPYAVRHLGCYWSQRSGEVRQLQAGNKFAGIGVECHGKSEDIDQADVALSPLNRTDIGPVQPGSISESLLRQSALLAQPTYPGAEYA</sequence>
<gene>
    <name evidence="2" type="ORF">CGLY_16695</name>
</gene>
<dbReference type="Proteomes" id="UP000023703">
    <property type="component" value="Plasmid pCgly1"/>
</dbReference>
<evidence type="ECO:0000313" key="2">
    <source>
        <dbReference type="EMBL" id="AHW65712.1"/>
    </source>
</evidence>
<proteinExistence type="predicted"/>